<evidence type="ECO:0000313" key="3">
    <source>
        <dbReference type="Proteomes" id="UP000653644"/>
    </source>
</evidence>
<gene>
    <name evidence="2" type="ORF">GCM10010345_43720</name>
</gene>
<evidence type="ECO:0000259" key="1">
    <source>
        <dbReference type="Pfam" id="PF01738"/>
    </source>
</evidence>
<accession>A0ABQ3CU54</accession>
<keyword evidence="2" id="KW-0378">Hydrolase</keyword>
<dbReference type="Gene3D" id="3.40.50.1820">
    <property type="entry name" value="alpha/beta hydrolase"/>
    <property type="match status" value="1"/>
</dbReference>
<comment type="caution">
    <text evidence="2">The sequence shown here is derived from an EMBL/GenBank/DDBJ whole genome shotgun (WGS) entry which is preliminary data.</text>
</comment>
<dbReference type="EMBL" id="BMVN01000014">
    <property type="protein sequence ID" value="GHA34305.1"/>
    <property type="molecule type" value="Genomic_DNA"/>
</dbReference>
<dbReference type="PANTHER" id="PTHR46623:SF10">
    <property type="entry name" value="CARBOXYMETHYLENEBUTENOLIDASE HOMOLOG"/>
    <property type="match status" value="1"/>
</dbReference>
<name>A0ABQ3CU54_9ACTN</name>
<dbReference type="InterPro" id="IPR002925">
    <property type="entry name" value="Dienelactn_hydro"/>
</dbReference>
<feature type="domain" description="Dienelactone hydrolase" evidence="1">
    <location>
        <begin position="34"/>
        <end position="264"/>
    </location>
</feature>
<dbReference type="Pfam" id="PF01738">
    <property type="entry name" value="DLH"/>
    <property type="match status" value="1"/>
</dbReference>
<protein>
    <submittedName>
        <fullName evidence="2">Hydrolase</fullName>
    </submittedName>
</protein>
<reference evidence="3" key="1">
    <citation type="journal article" date="2019" name="Int. J. Syst. Evol. Microbiol.">
        <title>The Global Catalogue of Microorganisms (GCM) 10K type strain sequencing project: providing services to taxonomists for standard genome sequencing and annotation.</title>
        <authorList>
            <consortium name="The Broad Institute Genomics Platform"/>
            <consortium name="The Broad Institute Genome Sequencing Center for Infectious Disease"/>
            <person name="Wu L."/>
            <person name="Ma J."/>
        </authorList>
    </citation>
    <scope>NUCLEOTIDE SEQUENCE [LARGE SCALE GENOMIC DNA]</scope>
    <source>
        <strain evidence="3">JCM 4733</strain>
    </source>
</reference>
<sequence length="266" mass="28272">MVLPPVPTTLRGSPAMSTLSRTSVDIATADGTADAYLVHPDDGKAHPGVLVYQDAFGLRPHLKAMADRLAESGYTVLVPNVFYRHGPAPVVELPEFIDMEARPDIVEKIVPVMESLTPDLIERDAGAYLAWLADASPVADGPVGITGYCMGARLALYTAGTHADRVAAAAGFHGGGLASEAPDSPHLLAGRVTAELYFAHADDDPSMPGEQVDRLEQALTEAGVKHRCEVYEGAHHGYTQSDTAAYNPAAAERHWTELLALLARTL</sequence>
<proteinExistence type="predicted"/>
<dbReference type="SUPFAM" id="SSF53474">
    <property type="entry name" value="alpha/beta-Hydrolases"/>
    <property type="match status" value="1"/>
</dbReference>
<keyword evidence="3" id="KW-1185">Reference proteome</keyword>
<dbReference type="GO" id="GO:0016787">
    <property type="term" value="F:hydrolase activity"/>
    <property type="evidence" value="ECO:0007669"/>
    <property type="project" value="UniProtKB-KW"/>
</dbReference>
<dbReference type="InterPro" id="IPR051049">
    <property type="entry name" value="Dienelactone_hydrolase-like"/>
</dbReference>
<organism evidence="2 3">
    <name type="scientific">Streptomyces canarius</name>
    <dbReference type="NCBI Taxonomy" id="285453"/>
    <lineage>
        <taxon>Bacteria</taxon>
        <taxon>Bacillati</taxon>
        <taxon>Actinomycetota</taxon>
        <taxon>Actinomycetes</taxon>
        <taxon>Kitasatosporales</taxon>
        <taxon>Streptomycetaceae</taxon>
        <taxon>Streptomyces</taxon>
    </lineage>
</organism>
<dbReference type="InterPro" id="IPR029058">
    <property type="entry name" value="AB_hydrolase_fold"/>
</dbReference>
<evidence type="ECO:0000313" key="2">
    <source>
        <dbReference type="EMBL" id="GHA34305.1"/>
    </source>
</evidence>
<dbReference type="PANTHER" id="PTHR46623">
    <property type="entry name" value="CARBOXYMETHYLENEBUTENOLIDASE-RELATED"/>
    <property type="match status" value="1"/>
</dbReference>
<dbReference type="Proteomes" id="UP000653644">
    <property type="component" value="Unassembled WGS sequence"/>
</dbReference>